<organism evidence="4 5">
    <name type="scientific">Eruca vesicaria subsp. sativa</name>
    <name type="common">Garden rocket</name>
    <name type="synonym">Eruca sativa</name>
    <dbReference type="NCBI Taxonomy" id="29727"/>
    <lineage>
        <taxon>Eukaryota</taxon>
        <taxon>Viridiplantae</taxon>
        <taxon>Streptophyta</taxon>
        <taxon>Embryophyta</taxon>
        <taxon>Tracheophyta</taxon>
        <taxon>Spermatophyta</taxon>
        <taxon>Magnoliopsida</taxon>
        <taxon>eudicotyledons</taxon>
        <taxon>Gunneridae</taxon>
        <taxon>Pentapetalae</taxon>
        <taxon>rosids</taxon>
        <taxon>malvids</taxon>
        <taxon>Brassicales</taxon>
        <taxon>Brassicaceae</taxon>
        <taxon>Brassiceae</taxon>
        <taxon>Eruca</taxon>
    </lineage>
</organism>
<keyword evidence="3" id="KW-0808">Transferase</keyword>
<accession>A0ABC8JNU9</accession>
<dbReference type="InterPro" id="IPR015424">
    <property type="entry name" value="PyrdxlP-dep_Trfase"/>
</dbReference>
<comment type="catalytic activity">
    <reaction evidence="3">
        <text>a 2-oxocarboxylate + L-ornithine = L-glutamate 5-semialdehyde + an L-alpha-amino acid</text>
        <dbReference type="Rhea" id="RHEA:13877"/>
        <dbReference type="ChEBI" id="CHEBI:35179"/>
        <dbReference type="ChEBI" id="CHEBI:46911"/>
        <dbReference type="ChEBI" id="CHEBI:58066"/>
        <dbReference type="ChEBI" id="CHEBI:59869"/>
        <dbReference type="EC" id="2.6.1.13"/>
    </reaction>
</comment>
<keyword evidence="3" id="KW-0663">Pyridoxal phosphate</keyword>
<sequence length="110" mass="12025">MMLFTGSDHCCHGILKLILVMPVHLRISLKVVIPPEGYLKAIRELCTKHNVLMIADELQSGLARSGKMLACDWEDIRPDMVILGKALGGGVIPVNAVLTDKDVMIHIKPG</sequence>
<comment type="caution">
    <text evidence="4">The sequence shown here is derived from an EMBL/GenBank/DDBJ whole genome shotgun (WGS) entry which is preliminary data.</text>
</comment>
<comment type="cofactor">
    <cofactor evidence="1 3">
        <name>pyridoxal 5'-phosphate</name>
        <dbReference type="ChEBI" id="CHEBI:597326"/>
    </cofactor>
</comment>
<keyword evidence="3" id="KW-0032">Aminotransferase</keyword>
<evidence type="ECO:0000313" key="4">
    <source>
        <dbReference type="EMBL" id="CAH8329943.1"/>
    </source>
</evidence>
<name>A0ABC8JNU9_ERUVS</name>
<evidence type="ECO:0000256" key="1">
    <source>
        <dbReference type="ARBA" id="ARBA00001933"/>
    </source>
</evidence>
<dbReference type="InterPro" id="IPR050103">
    <property type="entry name" value="Class-III_PLP-dep_AT"/>
</dbReference>
<protein>
    <recommendedName>
        <fullName evidence="3">Ornithine aminotransferase</fullName>
        <ecNumber evidence="3">2.6.1.13</ecNumber>
    </recommendedName>
</protein>
<dbReference type="SUPFAM" id="SSF53383">
    <property type="entry name" value="PLP-dependent transferases"/>
    <property type="match status" value="1"/>
</dbReference>
<dbReference type="GO" id="GO:0004587">
    <property type="term" value="F:ornithine aminotransferase activity"/>
    <property type="evidence" value="ECO:0007669"/>
    <property type="project" value="UniProtKB-EC"/>
</dbReference>
<dbReference type="EC" id="2.6.1.13" evidence="3"/>
<evidence type="ECO:0000256" key="3">
    <source>
        <dbReference type="RuleBase" id="RU365036"/>
    </source>
</evidence>
<keyword evidence="5" id="KW-1185">Reference proteome</keyword>
<gene>
    <name evidence="4" type="ORF">ERUC_LOCUS11731</name>
</gene>
<dbReference type="InterPro" id="IPR005814">
    <property type="entry name" value="Aminotrans_3"/>
</dbReference>
<dbReference type="AlphaFoldDB" id="A0ABC8JNU9"/>
<comment type="pathway">
    <text evidence="3">Amino-acid biosynthesis; L-proline biosynthesis; L-glutamate 5-semialdehyde from L-ornithine: step 1/1.</text>
</comment>
<proteinExistence type="inferred from homology"/>
<dbReference type="PANTHER" id="PTHR11986:SF18">
    <property type="entry name" value="ORNITHINE AMINOTRANSFERASE, MITOCHONDRIAL"/>
    <property type="match status" value="1"/>
</dbReference>
<comment type="similarity">
    <text evidence="2 3">Belongs to the class-III pyridoxal-phosphate-dependent aminotransferase family.</text>
</comment>
<evidence type="ECO:0000313" key="5">
    <source>
        <dbReference type="Proteomes" id="UP001642260"/>
    </source>
</evidence>
<dbReference type="PANTHER" id="PTHR11986">
    <property type="entry name" value="AMINOTRANSFERASE CLASS III"/>
    <property type="match status" value="1"/>
</dbReference>
<dbReference type="InterPro" id="IPR015421">
    <property type="entry name" value="PyrdxlP-dep_Trfase_major"/>
</dbReference>
<dbReference type="EMBL" id="CAKOAT010111710">
    <property type="protein sequence ID" value="CAH8329943.1"/>
    <property type="molecule type" value="Genomic_DNA"/>
</dbReference>
<evidence type="ECO:0000256" key="2">
    <source>
        <dbReference type="ARBA" id="ARBA00008954"/>
    </source>
</evidence>
<dbReference type="Proteomes" id="UP001642260">
    <property type="component" value="Unassembled WGS sequence"/>
</dbReference>
<dbReference type="Gene3D" id="3.40.640.10">
    <property type="entry name" value="Type I PLP-dependent aspartate aminotransferase-like (Major domain)"/>
    <property type="match status" value="1"/>
</dbReference>
<dbReference type="Pfam" id="PF00202">
    <property type="entry name" value="Aminotran_3"/>
    <property type="match status" value="1"/>
</dbReference>
<reference evidence="4 5" key="1">
    <citation type="submission" date="2022-03" db="EMBL/GenBank/DDBJ databases">
        <authorList>
            <person name="Macdonald S."/>
            <person name="Ahmed S."/>
            <person name="Newling K."/>
        </authorList>
    </citation>
    <scope>NUCLEOTIDE SEQUENCE [LARGE SCALE GENOMIC DNA]</scope>
</reference>